<protein>
    <submittedName>
        <fullName evidence="2">Prokaryotic membrane lipoprotein lipid attachment site domain containing protein</fullName>
    </submittedName>
</protein>
<organism evidence="2 3">
    <name type="scientific">Profundibacterium mesophilum KAUST100406-0324</name>
    <dbReference type="NCBI Taxonomy" id="1037889"/>
    <lineage>
        <taxon>Bacteria</taxon>
        <taxon>Pseudomonadati</taxon>
        <taxon>Pseudomonadota</taxon>
        <taxon>Alphaproteobacteria</taxon>
        <taxon>Rhodobacterales</taxon>
        <taxon>Roseobacteraceae</taxon>
        <taxon>Profundibacterium</taxon>
    </lineage>
</organism>
<feature type="signal peptide" evidence="1">
    <location>
        <begin position="1"/>
        <end position="17"/>
    </location>
</feature>
<gene>
    <name evidence="2" type="ORF">PMES_02314</name>
</gene>
<dbReference type="AlphaFoldDB" id="A0A921NS38"/>
<evidence type="ECO:0000256" key="1">
    <source>
        <dbReference type="SAM" id="SignalP"/>
    </source>
</evidence>
<evidence type="ECO:0000313" key="3">
    <source>
        <dbReference type="Proteomes" id="UP000698242"/>
    </source>
</evidence>
<keyword evidence="2" id="KW-0449">Lipoprotein</keyword>
<evidence type="ECO:0000313" key="2">
    <source>
        <dbReference type="EMBL" id="KAF0675424.1"/>
    </source>
</evidence>
<keyword evidence="3" id="KW-1185">Reference proteome</keyword>
<dbReference type="RefSeq" id="WP_159965826.1">
    <property type="nucleotide sequence ID" value="NZ_APKE01000026.1"/>
</dbReference>
<sequence length="78" mass="7508">MVSKKIVLFALLGSTLAACTTGYDGRTRLTNDGQRAAIGAVGAGALAAATDNDVGTAVAAGAAAGALCDDVTPGLCPR</sequence>
<comment type="caution">
    <text evidence="2">The sequence shown here is derived from an EMBL/GenBank/DDBJ whole genome shotgun (WGS) entry which is preliminary data.</text>
</comment>
<proteinExistence type="predicted"/>
<reference evidence="2" key="1">
    <citation type="submission" date="2013-03" db="EMBL/GenBank/DDBJ databases">
        <title>Genome Sequence of the Profundibacterium mesophilum strain KAUST100406-0324T from Red Sea, a novel genus in the family Rhodobacteraceae.</title>
        <authorList>
            <person name="Essack M."/>
            <person name="Alam I."/>
            <person name="Lafi F."/>
            <person name="Alawi W."/>
            <person name="Kamanu F."/>
            <person name="Al-Suwailem A."/>
            <person name="Lee O.O."/>
            <person name="Xu Y."/>
            <person name="Bajic V."/>
            <person name="Qian P.-Y."/>
            <person name="Archer J."/>
        </authorList>
    </citation>
    <scope>NUCLEOTIDE SEQUENCE</scope>
    <source>
        <strain evidence="2">KAUST100406-0324</strain>
    </source>
</reference>
<name>A0A921NS38_9RHOB</name>
<dbReference type="Proteomes" id="UP000698242">
    <property type="component" value="Unassembled WGS sequence"/>
</dbReference>
<dbReference type="PROSITE" id="PS51257">
    <property type="entry name" value="PROKAR_LIPOPROTEIN"/>
    <property type="match status" value="1"/>
</dbReference>
<accession>A0A921NS38</accession>
<feature type="chain" id="PRO_5037388119" evidence="1">
    <location>
        <begin position="18"/>
        <end position="78"/>
    </location>
</feature>
<dbReference type="EMBL" id="APKE01000026">
    <property type="protein sequence ID" value="KAF0675424.1"/>
    <property type="molecule type" value="Genomic_DNA"/>
</dbReference>
<keyword evidence="1" id="KW-0732">Signal</keyword>